<dbReference type="EMBL" id="CP045309">
    <property type="protein sequence ID" value="QGL46299.1"/>
    <property type="molecule type" value="Genomic_DNA"/>
</dbReference>
<dbReference type="AlphaFoldDB" id="A0AAJ2ZJL3"/>
<dbReference type="EMBL" id="JAAHBZ010000014">
    <property type="protein sequence ID" value="NES31012.1"/>
    <property type="molecule type" value="Genomic_DNA"/>
</dbReference>
<keyword evidence="3" id="KW-1185">Reference proteome</keyword>
<evidence type="ECO:0000313" key="3">
    <source>
        <dbReference type="Proteomes" id="UP000402241"/>
    </source>
</evidence>
<sequence length="351" mass="38262">MGHRREPADRRLAIGPANFAEQAYQWARAVERHLELPAVSFALKPVPLRGRGFQFSAHHRIPHPRLMTPWGRAVRLNRILHGATHLAVDGFIPLHRAGIAADLARASRQGIRMALIAHGSDIRDPDAHMARFGFSYYASAPNEWVDKLRRRSRRNRSIAVALALPLFVSTPDLLLDVPEATWLPLSVDVERWQAAHPALGGGTPTVLHRPSYSKPPIKGTDVIDPVLRNLAALGRIRYLAPEHVSHDAMPELVGQADIVVDQIRTGSYGVAAVEGLAAGRLVIGFLGPATRALMPEEPPIVDASPERFAAVMNGILDDPETFSERAAAGPGFVRRWHDGAASAAALKSFLA</sequence>
<reference evidence="2 3" key="1">
    <citation type="submission" date="2019-10" db="EMBL/GenBank/DDBJ databases">
        <title>Genome Sequence of Micromonospora terminaliae DSM 101760.</title>
        <authorList>
            <person name="Guo L."/>
        </authorList>
    </citation>
    <scope>NUCLEOTIDE SEQUENCE [LARGE SCALE GENOMIC DNA]</scope>
    <source>
        <strain evidence="2 3">DSM 101760</strain>
    </source>
</reference>
<name>A0AAJ2ZJL3_9ACTN</name>
<dbReference type="RefSeq" id="WP_154225670.1">
    <property type="nucleotide sequence ID" value="NZ_CP045309.1"/>
</dbReference>
<evidence type="ECO:0008006" key="5">
    <source>
        <dbReference type="Google" id="ProtNLM"/>
    </source>
</evidence>
<gene>
    <name evidence="1" type="ORF">G3561_26100</name>
    <name evidence="2" type="ORF">GCE86_04075</name>
</gene>
<protein>
    <recommendedName>
        <fullName evidence="5">Glycosyltransferase</fullName>
    </recommendedName>
</protein>
<dbReference type="Proteomes" id="UP000402241">
    <property type="component" value="Chromosome"/>
</dbReference>
<reference evidence="1 4" key="2">
    <citation type="submission" date="2020-02" db="EMBL/GenBank/DDBJ databases">
        <title>WGS of Micromonospora spp. isolated from hot spring.</title>
        <authorList>
            <person name="Thawai C."/>
        </authorList>
    </citation>
    <scope>NUCLEOTIDE SEQUENCE [LARGE SCALE GENOMIC DNA]</scope>
    <source>
        <strain evidence="1 4">TMS7</strain>
    </source>
</reference>
<proteinExistence type="predicted"/>
<evidence type="ECO:0000313" key="1">
    <source>
        <dbReference type="EMBL" id="NES31012.1"/>
    </source>
</evidence>
<dbReference type="SUPFAM" id="SSF53756">
    <property type="entry name" value="UDP-Glycosyltransferase/glycogen phosphorylase"/>
    <property type="match status" value="1"/>
</dbReference>
<evidence type="ECO:0000313" key="4">
    <source>
        <dbReference type="Proteomes" id="UP000477779"/>
    </source>
</evidence>
<dbReference type="Proteomes" id="UP000477779">
    <property type="component" value="Unassembled WGS sequence"/>
</dbReference>
<evidence type="ECO:0000313" key="2">
    <source>
        <dbReference type="EMBL" id="QGL46299.1"/>
    </source>
</evidence>
<dbReference type="Gene3D" id="3.40.50.2000">
    <property type="entry name" value="Glycogen Phosphorylase B"/>
    <property type="match status" value="1"/>
</dbReference>
<accession>A0AAJ2ZJL3</accession>
<organism evidence="1 4">
    <name type="scientific">Micromonospora terminaliae</name>
    <dbReference type="NCBI Taxonomy" id="1914461"/>
    <lineage>
        <taxon>Bacteria</taxon>
        <taxon>Bacillati</taxon>
        <taxon>Actinomycetota</taxon>
        <taxon>Actinomycetes</taxon>
        <taxon>Micromonosporales</taxon>
        <taxon>Micromonosporaceae</taxon>
        <taxon>Micromonospora</taxon>
    </lineage>
</organism>